<feature type="compositionally biased region" description="Polar residues" evidence="1">
    <location>
        <begin position="133"/>
        <end position="149"/>
    </location>
</feature>
<dbReference type="EMBL" id="JAVRRA010000429">
    <property type="protein sequence ID" value="KAK5287566.1"/>
    <property type="molecule type" value="Genomic_DNA"/>
</dbReference>
<feature type="compositionally biased region" description="Low complexity" evidence="1">
    <location>
        <begin position="123"/>
        <end position="132"/>
    </location>
</feature>
<name>A0ABR0M6H8_9PEZI</name>
<feature type="compositionally biased region" description="Polar residues" evidence="1">
    <location>
        <begin position="95"/>
        <end position="113"/>
    </location>
</feature>
<feature type="compositionally biased region" description="Polar residues" evidence="1">
    <location>
        <begin position="272"/>
        <end position="282"/>
    </location>
</feature>
<feature type="region of interest" description="Disordered" evidence="1">
    <location>
        <begin position="1"/>
        <end position="315"/>
    </location>
</feature>
<feature type="compositionally biased region" description="Acidic residues" evidence="1">
    <location>
        <begin position="52"/>
        <end position="67"/>
    </location>
</feature>
<feature type="compositionally biased region" description="Polar residues" evidence="1">
    <location>
        <begin position="77"/>
        <end position="89"/>
    </location>
</feature>
<reference evidence="2 3" key="1">
    <citation type="submission" date="2023-08" db="EMBL/GenBank/DDBJ databases">
        <title>Black Yeasts Isolated from many extreme environments.</title>
        <authorList>
            <person name="Coleine C."/>
            <person name="Stajich J.E."/>
            <person name="Selbmann L."/>
        </authorList>
    </citation>
    <scope>NUCLEOTIDE SEQUENCE [LARGE SCALE GENOMIC DNA]</scope>
    <source>
        <strain evidence="2 3">CCFEE 536</strain>
    </source>
</reference>
<dbReference type="Proteomes" id="UP001357485">
    <property type="component" value="Unassembled WGS sequence"/>
</dbReference>
<feature type="non-terminal residue" evidence="2">
    <location>
        <position position="315"/>
    </location>
</feature>
<evidence type="ECO:0000256" key="1">
    <source>
        <dbReference type="SAM" id="MobiDB-lite"/>
    </source>
</evidence>
<sequence>MSGWQAPGGSARSPLDRQPPSTSLPGQPPSFKSNVNRAKTKKWVEAKSYSYDGDDWGEYDEYDEYGADNEPPPLPEPTSSRQPGQTVGSTEPGRSFTNPLSASNILPRRTNSFDAGDERRAFSSELPSSSLSRTQPPSLDTGNIATSSGGVPPIAKVPQYQQPYGQRLSEHQHVPSSSNMGTGPEPGSDQRNVSYDSQSQFGFSGMSNTQPVDFQQRRDFSPSALPPPLHTRISPAPPSATSSPAGARFPPRKSSIGLQTSPTAQAPILTSGPMQSTESPTAPSRDRAPSDPGKPLPFIRPADIYKRMQEERERE</sequence>
<feature type="compositionally biased region" description="Polar residues" evidence="1">
    <location>
        <begin position="19"/>
        <end position="37"/>
    </location>
</feature>
<organism evidence="2 3">
    <name type="scientific">Cryomyces antarcticus</name>
    <dbReference type="NCBI Taxonomy" id="329879"/>
    <lineage>
        <taxon>Eukaryota</taxon>
        <taxon>Fungi</taxon>
        <taxon>Dikarya</taxon>
        <taxon>Ascomycota</taxon>
        <taxon>Pezizomycotina</taxon>
        <taxon>Dothideomycetes</taxon>
        <taxon>Dothideomycetes incertae sedis</taxon>
        <taxon>Cryomyces</taxon>
    </lineage>
</organism>
<keyword evidence="3" id="KW-1185">Reference proteome</keyword>
<evidence type="ECO:0000313" key="3">
    <source>
        <dbReference type="Proteomes" id="UP001357485"/>
    </source>
</evidence>
<feature type="compositionally biased region" description="Polar residues" evidence="1">
    <location>
        <begin position="189"/>
        <end position="213"/>
    </location>
</feature>
<gene>
    <name evidence="2" type="ORF">LTR16_003759</name>
</gene>
<proteinExistence type="predicted"/>
<evidence type="ECO:0000313" key="2">
    <source>
        <dbReference type="EMBL" id="KAK5287566.1"/>
    </source>
</evidence>
<feature type="compositionally biased region" description="Basic and acidic residues" evidence="1">
    <location>
        <begin position="303"/>
        <end position="315"/>
    </location>
</feature>
<accession>A0ABR0M6H8</accession>
<protein>
    <submittedName>
        <fullName evidence="2">Uncharacterized protein</fullName>
    </submittedName>
</protein>
<comment type="caution">
    <text evidence="2">The sequence shown here is derived from an EMBL/GenBank/DDBJ whole genome shotgun (WGS) entry which is preliminary data.</text>
</comment>